<gene>
    <name evidence="1" type="ORF">CK203_010865</name>
</gene>
<evidence type="ECO:0000313" key="1">
    <source>
        <dbReference type="EMBL" id="RVX08809.1"/>
    </source>
</evidence>
<sequence>MEMQMSGNILLISLITYPSQRILRVRSSVCMVDFPPPLIHWTTSVPWTVYRRFLMRDQCVISFGLTQMIVVDGESLLGVLATPLGRILLPSLTTPMGLVLWLELTNLSWKVTIGVRKKMW</sequence>
<reference evidence="1 2" key="1">
    <citation type="journal article" date="2018" name="PLoS Genet.">
        <title>Population sequencing reveals clonal diversity and ancestral inbreeding in the grapevine cultivar Chardonnay.</title>
        <authorList>
            <person name="Roach M.J."/>
            <person name="Johnson D.L."/>
            <person name="Bohlmann J."/>
            <person name="van Vuuren H.J."/>
            <person name="Jones S.J."/>
            <person name="Pretorius I.S."/>
            <person name="Schmidt S.A."/>
            <person name="Borneman A.R."/>
        </authorList>
    </citation>
    <scope>NUCLEOTIDE SEQUENCE [LARGE SCALE GENOMIC DNA]</scope>
    <source>
        <strain evidence="2">cv. Chardonnay</strain>
        <tissue evidence="1">Leaf</tissue>
    </source>
</reference>
<accession>A0A438JIN3</accession>
<dbReference type="EMBL" id="QGNW01000040">
    <property type="protein sequence ID" value="RVX08809.1"/>
    <property type="molecule type" value="Genomic_DNA"/>
</dbReference>
<name>A0A438JIN3_VITVI</name>
<comment type="caution">
    <text evidence="1">The sequence shown here is derived from an EMBL/GenBank/DDBJ whole genome shotgun (WGS) entry which is preliminary data.</text>
</comment>
<dbReference type="AlphaFoldDB" id="A0A438JIN3"/>
<dbReference type="Proteomes" id="UP000288805">
    <property type="component" value="Unassembled WGS sequence"/>
</dbReference>
<organism evidence="1 2">
    <name type="scientific">Vitis vinifera</name>
    <name type="common">Grape</name>
    <dbReference type="NCBI Taxonomy" id="29760"/>
    <lineage>
        <taxon>Eukaryota</taxon>
        <taxon>Viridiplantae</taxon>
        <taxon>Streptophyta</taxon>
        <taxon>Embryophyta</taxon>
        <taxon>Tracheophyta</taxon>
        <taxon>Spermatophyta</taxon>
        <taxon>Magnoliopsida</taxon>
        <taxon>eudicotyledons</taxon>
        <taxon>Gunneridae</taxon>
        <taxon>Pentapetalae</taxon>
        <taxon>rosids</taxon>
        <taxon>Vitales</taxon>
        <taxon>Vitaceae</taxon>
        <taxon>Viteae</taxon>
        <taxon>Vitis</taxon>
    </lineage>
</organism>
<evidence type="ECO:0000313" key="2">
    <source>
        <dbReference type="Proteomes" id="UP000288805"/>
    </source>
</evidence>
<protein>
    <submittedName>
        <fullName evidence="1">Uncharacterized protein</fullName>
    </submittedName>
</protein>
<proteinExistence type="predicted"/>